<feature type="compositionally biased region" description="Pro residues" evidence="1">
    <location>
        <begin position="224"/>
        <end position="235"/>
    </location>
</feature>
<keyword evidence="2" id="KW-1133">Transmembrane helix</keyword>
<feature type="compositionally biased region" description="Pro residues" evidence="1">
    <location>
        <begin position="161"/>
        <end position="172"/>
    </location>
</feature>
<feature type="compositionally biased region" description="Low complexity" evidence="1">
    <location>
        <begin position="173"/>
        <end position="183"/>
    </location>
</feature>
<protein>
    <submittedName>
        <fullName evidence="3">Uncharacterized protein</fullName>
    </submittedName>
</protein>
<feature type="compositionally biased region" description="Low complexity" evidence="1">
    <location>
        <begin position="192"/>
        <end position="207"/>
    </location>
</feature>
<feature type="compositionally biased region" description="Polar residues" evidence="1">
    <location>
        <begin position="359"/>
        <end position="381"/>
    </location>
</feature>
<feature type="compositionally biased region" description="Polar residues" evidence="1">
    <location>
        <begin position="320"/>
        <end position="344"/>
    </location>
</feature>
<dbReference type="KEGG" id="tasa:A1Q1_03493"/>
<dbReference type="GeneID" id="25987006"/>
<dbReference type="HOGENOM" id="CLU_619922_0_0_1"/>
<gene>
    <name evidence="3" type="ORF">A1Q1_03493</name>
</gene>
<dbReference type="AlphaFoldDB" id="J5SV84"/>
<evidence type="ECO:0000313" key="3">
    <source>
        <dbReference type="EMBL" id="EJT47716.1"/>
    </source>
</evidence>
<evidence type="ECO:0000256" key="2">
    <source>
        <dbReference type="SAM" id="Phobius"/>
    </source>
</evidence>
<dbReference type="RefSeq" id="XP_014178766.1">
    <property type="nucleotide sequence ID" value="XM_014323291.1"/>
</dbReference>
<proteinExistence type="predicted"/>
<keyword evidence="2" id="KW-0812">Transmembrane</keyword>
<comment type="caution">
    <text evidence="3">The sequence shown here is derived from an EMBL/GenBank/DDBJ whole genome shotgun (WGS) entry which is preliminary data.</text>
</comment>
<evidence type="ECO:0000256" key="1">
    <source>
        <dbReference type="SAM" id="MobiDB-lite"/>
    </source>
</evidence>
<feature type="compositionally biased region" description="Polar residues" evidence="1">
    <location>
        <begin position="287"/>
        <end position="301"/>
    </location>
</feature>
<dbReference type="VEuPathDB" id="FungiDB:A1Q1_03493"/>
<reference evidence="3 4" key="1">
    <citation type="journal article" date="2012" name="Eukaryot. Cell">
        <title>Draft genome sequence of CBS 2479, the standard type strain of Trichosporon asahii.</title>
        <authorList>
            <person name="Yang R.Y."/>
            <person name="Li H.T."/>
            <person name="Zhu H."/>
            <person name="Zhou G.P."/>
            <person name="Wang M."/>
            <person name="Wang L."/>
        </authorList>
    </citation>
    <scope>NUCLEOTIDE SEQUENCE [LARGE SCALE GENOMIC DNA]</scope>
    <source>
        <strain evidence="4">ATCC 90039 / CBS 2479 / JCM 2466 / KCTC 7840 / NCYC 2677 / UAMH 7654</strain>
    </source>
</reference>
<feature type="region of interest" description="Disordered" evidence="1">
    <location>
        <begin position="75"/>
        <end position="100"/>
    </location>
</feature>
<keyword evidence="2" id="KW-0472">Membrane</keyword>
<feature type="region of interest" description="Disordered" evidence="1">
    <location>
        <begin position="125"/>
        <end position="442"/>
    </location>
</feature>
<evidence type="ECO:0000313" key="4">
    <source>
        <dbReference type="Proteomes" id="UP000002748"/>
    </source>
</evidence>
<dbReference type="Proteomes" id="UP000002748">
    <property type="component" value="Unassembled WGS sequence"/>
</dbReference>
<dbReference type="EMBL" id="ALBS01000233">
    <property type="protein sequence ID" value="EJT47716.1"/>
    <property type="molecule type" value="Genomic_DNA"/>
</dbReference>
<feature type="transmembrane region" description="Helical" evidence="2">
    <location>
        <begin position="18"/>
        <end position="38"/>
    </location>
</feature>
<organism evidence="3 4">
    <name type="scientific">Trichosporon asahii var. asahii (strain ATCC 90039 / CBS 2479 / JCM 2466 / KCTC 7840 / NBRC 103889/ NCYC 2677 / UAMH 7654)</name>
    <name type="common">Yeast</name>
    <dbReference type="NCBI Taxonomy" id="1186058"/>
    <lineage>
        <taxon>Eukaryota</taxon>
        <taxon>Fungi</taxon>
        <taxon>Dikarya</taxon>
        <taxon>Basidiomycota</taxon>
        <taxon>Agaricomycotina</taxon>
        <taxon>Tremellomycetes</taxon>
        <taxon>Trichosporonales</taxon>
        <taxon>Trichosporonaceae</taxon>
        <taxon>Trichosporon</taxon>
    </lineage>
</organism>
<accession>J5SV84</accession>
<sequence length="442" mass="46431">MAANKDSSADWWKRHPEAYGSIAAVLGVILICCVYVLWRGPNRRLWWWKKNDPDMPEGIEGGNKKLHPSQETFYSEPGTIRTTSDKPMATTTPQDTFSRDGSAVLPIRKSSLFTIKQARKVAAAVNQNTPPVPTYRPTSSGPVSPNPRHTKDFRDSSIPAGPLPPGAAPPSPSGGARAPSRGSQSLNAPGQRSSSVPSRRSVTSPVSGISDFGAMPGSPSYQTYPPPLPSPPPAFAPMMTKTPPPGATSPPLRASATMPPPGAAAYPVGSSPPVSPHLSARPLSHQRVVSPSGSSVYSNGMLSPAPPSPQSSVSGHAASQRLSGQQLPYSHPQTLNALAGNTLSPHLATGTAASRHANRLSSRSAKSATSITPSPLAQSMTGKDLGQDDDVYASEFGAAIDSRRNQHRSVTYVPHPEQAARVPTTYPSSSPPRPLMRGGEAI</sequence>
<name>J5SV84_TRIAS</name>